<dbReference type="Proteomes" id="UP000831181">
    <property type="component" value="Chromosome"/>
</dbReference>
<protein>
    <submittedName>
        <fullName evidence="2">Uncharacterized protein</fullName>
    </submittedName>
</protein>
<gene>
    <name evidence="2" type="ORF">MOO44_08400</name>
</gene>
<keyword evidence="1" id="KW-0472">Membrane</keyword>
<dbReference type="KEGG" id="lbe:MOO44_08400"/>
<accession>A0A976RS85</accession>
<reference evidence="2" key="1">
    <citation type="journal article" date="2022" name="Int. J. Syst. Evol. Microbiol.">
        <title>Apilactobacillus apisilvae sp. nov., Nicolia spurrieriana gen. nov. sp. nov., Bombilactobacillus folatiphilus sp. nov. and Bombilactobacillus thymidiniphilus sp. nov., four new lactic acid bacterial isolates from stingless bees Tetragonula carbonaria and Austroplebeia australis.</title>
        <authorList>
            <person name="Oliphant S.A."/>
            <person name="Watson-Haigh N.S."/>
            <person name="Sumby K.M."/>
            <person name="Gardner J."/>
            <person name="Groom S."/>
            <person name="Jiranek V."/>
        </authorList>
    </citation>
    <scope>NUCLEOTIDE SEQUENCE</scope>
    <source>
        <strain evidence="2">SGEP1_A5</strain>
    </source>
</reference>
<evidence type="ECO:0000313" key="2">
    <source>
        <dbReference type="EMBL" id="UQS86869.1"/>
    </source>
</evidence>
<dbReference type="AlphaFoldDB" id="A0A976RS85"/>
<proteinExistence type="predicted"/>
<dbReference type="EMBL" id="CP093361">
    <property type="protein sequence ID" value="UQS86869.1"/>
    <property type="molecule type" value="Genomic_DNA"/>
</dbReference>
<organism evidence="2 3">
    <name type="scientific">Nicoliella spurrieriana</name>
    <dbReference type="NCBI Taxonomy" id="2925830"/>
    <lineage>
        <taxon>Bacteria</taxon>
        <taxon>Bacillati</taxon>
        <taxon>Bacillota</taxon>
        <taxon>Bacilli</taxon>
        <taxon>Lactobacillales</taxon>
        <taxon>Lactobacillaceae</taxon>
        <taxon>Nicoliella</taxon>
    </lineage>
</organism>
<dbReference type="RefSeq" id="WP_260116670.1">
    <property type="nucleotide sequence ID" value="NZ_CP093361.1"/>
</dbReference>
<feature type="transmembrane region" description="Helical" evidence="1">
    <location>
        <begin position="7"/>
        <end position="28"/>
    </location>
</feature>
<evidence type="ECO:0000256" key="1">
    <source>
        <dbReference type="SAM" id="Phobius"/>
    </source>
</evidence>
<feature type="transmembrane region" description="Helical" evidence="1">
    <location>
        <begin position="40"/>
        <end position="64"/>
    </location>
</feature>
<keyword evidence="3" id="KW-1185">Reference proteome</keyword>
<name>A0A976RS85_9LACO</name>
<keyword evidence="1" id="KW-1133">Transmembrane helix</keyword>
<keyword evidence="1" id="KW-0812">Transmembrane</keyword>
<sequence length="137" mass="15895">MKKSSNLIIIGFWIVVLAPFLLIGLLLLVPETRKSVASDIVSLLMFFLGWTVILGLLSLVLTLLNNWQIKRNFNRRITYNLNGVQNKKMVIDNYFAAKFGTNLKDLDYYSVDVDNNIPLDEFMKLYQHHHIDKRDGH</sequence>
<evidence type="ECO:0000313" key="3">
    <source>
        <dbReference type="Proteomes" id="UP000831181"/>
    </source>
</evidence>